<comment type="similarity">
    <text evidence="2">Belongs to the acetate uptake transporter (AceTr) (TC 2.A.96) family.</text>
</comment>
<dbReference type="Pfam" id="PF01184">
    <property type="entry name" value="Gpr1_Fun34_YaaH"/>
    <property type="match status" value="1"/>
</dbReference>
<dbReference type="PANTHER" id="PTHR30178">
    <property type="entry name" value="INNER MEMBRANE PROTEIN YAAH"/>
    <property type="match status" value="1"/>
</dbReference>
<dbReference type="RefSeq" id="WP_280939126.1">
    <property type="nucleotide sequence ID" value="NZ_CP123759.1"/>
</dbReference>
<evidence type="ECO:0000256" key="6">
    <source>
        <dbReference type="SAM" id="Phobius"/>
    </source>
</evidence>
<feature type="transmembrane region" description="Helical" evidence="6">
    <location>
        <begin position="150"/>
        <end position="169"/>
    </location>
</feature>
<keyword evidence="8" id="KW-1185">Reference proteome</keyword>
<dbReference type="NCBIfam" id="NF007941">
    <property type="entry name" value="PRK10659.1"/>
    <property type="match status" value="1"/>
</dbReference>
<dbReference type="InterPro" id="IPR000791">
    <property type="entry name" value="Gpr1/Fun34/SatP-like"/>
</dbReference>
<evidence type="ECO:0000256" key="1">
    <source>
        <dbReference type="ARBA" id="ARBA00004141"/>
    </source>
</evidence>
<keyword evidence="3 6" id="KW-0812">Transmembrane</keyword>
<sequence length="188" mass="20116">MSANNIANPGPLGLMGFGMTTILLNIHNAGFFPLTSVILSMGIFYGGIAQIIAGIFEYKKGNTFAATAFSSYGLFWLSLVGLLMLPNIASVQATSADFLAVYLALWGIFTLFMFVGTLKANRTLQFVFASLTVLFALLAIGNLYENKTVLTIAGFEGIICGASAFYLAMAEVINEQFGRTILPIGHNS</sequence>
<feature type="transmembrane region" description="Helical" evidence="6">
    <location>
        <begin position="37"/>
        <end position="56"/>
    </location>
</feature>
<evidence type="ECO:0000313" key="7">
    <source>
        <dbReference type="EMBL" id="WGO84095.1"/>
    </source>
</evidence>
<protein>
    <submittedName>
        <fullName evidence="7">Acetate uptake transporter</fullName>
    </submittedName>
</protein>
<evidence type="ECO:0000256" key="5">
    <source>
        <dbReference type="ARBA" id="ARBA00023136"/>
    </source>
</evidence>
<gene>
    <name evidence="7" type="primary">satP</name>
    <name evidence="7" type="ORF">QG404_04140</name>
</gene>
<proteinExistence type="inferred from homology"/>
<dbReference type="EMBL" id="CP123759">
    <property type="protein sequence ID" value="WGO84095.1"/>
    <property type="molecule type" value="Genomic_DNA"/>
</dbReference>
<comment type="subcellular location">
    <subcellularLocation>
        <location evidence="1">Membrane</location>
        <topology evidence="1">Multi-pass membrane protein</topology>
    </subcellularLocation>
</comment>
<dbReference type="PANTHER" id="PTHR30178:SF3">
    <property type="entry name" value="SUCCINATE-ACETATE_PROTON SYMPORTER SATP"/>
    <property type="match status" value="1"/>
</dbReference>
<dbReference type="InterPro" id="IPR047623">
    <property type="entry name" value="SatP"/>
</dbReference>
<accession>A0ABY8P5K5</accession>
<feature type="transmembrane region" description="Helical" evidence="6">
    <location>
        <begin position="98"/>
        <end position="118"/>
    </location>
</feature>
<evidence type="ECO:0000313" key="8">
    <source>
        <dbReference type="Proteomes" id="UP001231859"/>
    </source>
</evidence>
<name>A0ABY8P5K5_9GAMM</name>
<feature type="transmembrane region" description="Helical" evidence="6">
    <location>
        <begin position="63"/>
        <end position="86"/>
    </location>
</feature>
<organism evidence="7 8">
    <name type="scientific">Arsenophonus apicola</name>
    <dbReference type="NCBI Taxonomy" id="2879119"/>
    <lineage>
        <taxon>Bacteria</taxon>
        <taxon>Pseudomonadati</taxon>
        <taxon>Pseudomonadota</taxon>
        <taxon>Gammaproteobacteria</taxon>
        <taxon>Enterobacterales</taxon>
        <taxon>Morganellaceae</taxon>
        <taxon>Arsenophonus</taxon>
    </lineage>
</organism>
<feature type="transmembrane region" description="Helical" evidence="6">
    <location>
        <begin position="12"/>
        <end position="31"/>
    </location>
</feature>
<dbReference type="Proteomes" id="UP001231859">
    <property type="component" value="Chromosome"/>
</dbReference>
<evidence type="ECO:0000256" key="3">
    <source>
        <dbReference type="ARBA" id="ARBA00022692"/>
    </source>
</evidence>
<keyword evidence="4 6" id="KW-1133">Transmembrane helix</keyword>
<feature type="transmembrane region" description="Helical" evidence="6">
    <location>
        <begin position="125"/>
        <end position="144"/>
    </location>
</feature>
<keyword evidence="5 6" id="KW-0472">Membrane</keyword>
<reference evidence="7 8" key="1">
    <citation type="submission" date="2023-04" db="EMBL/GenBank/DDBJ databases">
        <title>Genome dynamics across the evolutionary transition to endosymbiosis.</title>
        <authorList>
            <person name="Siozios S."/>
            <person name="Nadal-Jimenez P."/>
            <person name="Azagi T."/>
            <person name="Sprong H."/>
            <person name="Frost C.L."/>
            <person name="Parratt S.R."/>
            <person name="Taylor G."/>
            <person name="Brettell L."/>
            <person name="Lew K.C."/>
            <person name="Croft L."/>
            <person name="King K.C."/>
            <person name="Brockhurst M.A."/>
            <person name="Hypsa V."/>
            <person name="Novakova E."/>
            <person name="Darby A.C."/>
            <person name="Hurst G.D.D."/>
        </authorList>
    </citation>
    <scope>NUCLEOTIDE SEQUENCE [LARGE SCALE GENOMIC DNA]</scope>
    <source>
        <strain evidence="8">aApi_AU</strain>
    </source>
</reference>
<evidence type="ECO:0000256" key="2">
    <source>
        <dbReference type="ARBA" id="ARBA00005587"/>
    </source>
</evidence>
<evidence type="ECO:0000256" key="4">
    <source>
        <dbReference type="ARBA" id="ARBA00022989"/>
    </source>
</evidence>
<dbReference type="NCBIfam" id="NF038013">
    <property type="entry name" value="AceTr_1"/>
    <property type="match status" value="1"/>
</dbReference>